<keyword evidence="6 9" id="KW-0067">ATP-binding</keyword>
<evidence type="ECO:0000256" key="2">
    <source>
        <dbReference type="ARBA" id="ARBA00022741"/>
    </source>
</evidence>
<dbReference type="CDD" id="cd17991">
    <property type="entry name" value="DEXHc_TRCF"/>
    <property type="match status" value="1"/>
</dbReference>
<dbReference type="EC" id="3.6.4.-" evidence="9"/>
<dbReference type="PANTHER" id="PTHR47964:SF1">
    <property type="entry name" value="ATP-DEPENDENT DNA HELICASE HOMOLOG RECG, CHLOROPLASTIC"/>
    <property type="match status" value="1"/>
</dbReference>
<dbReference type="RefSeq" id="WP_369455024.1">
    <property type="nucleotide sequence ID" value="NZ_JBGCUO010000001.1"/>
</dbReference>
<dbReference type="Pfam" id="PF00271">
    <property type="entry name" value="Helicase_C"/>
    <property type="match status" value="1"/>
</dbReference>
<dbReference type="NCBIfam" id="NF007966">
    <property type="entry name" value="PRK10689.1"/>
    <property type="match status" value="1"/>
</dbReference>
<evidence type="ECO:0000313" key="13">
    <source>
        <dbReference type="Proteomes" id="UP001562065"/>
    </source>
</evidence>
<dbReference type="SMART" id="SM00490">
    <property type="entry name" value="HELICc"/>
    <property type="match status" value="1"/>
</dbReference>
<proteinExistence type="inferred from homology"/>
<dbReference type="InterPro" id="IPR003711">
    <property type="entry name" value="CarD-like/TRCF_RID"/>
</dbReference>
<dbReference type="Gene3D" id="3.90.1150.50">
    <property type="entry name" value="Transcription-repair-coupling factor, D7 domain"/>
    <property type="match status" value="1"/>
</dbReference>
<dbReference type="Gene3D" id="3.40.50.300">
    <property type="entry name" value="P-loop containing nucleotide triphosphate hydrolases"/>
    <property type="match status" value="2"/>
</dbReference>
<dbReference type="Pfam" id="PF00270">
    <property type="entry name" value="DEAD"/>
    <property type="match status" value="1"/>
</dbReference>
<keyword evidence="2 9" id="KW-0547">Nucleotide-binding</keyword>
<dbReference type="SUPFAM" id="SSF143517">
    <property type="entry name" value="TRCF domain-like"/>
    <property type="match status" value="1"/>
</dbReference>
<keyword evidence="1 9" id="KW-0963">Cytoplasm</keyword>
<dbReference type="InterPro" id="IPR047112">
    <property type="entry name" value="RecG/Mfd"/>
</dbReference>
<keyword evidence="4 9" id="KW-0378">Hydrolase</keyword>
<dbReference type="NCBIfam" id="TIGR00580">
    <property type="entry name" value="mfd"/>
    <property type="match status" value="1"/>
</dbReference>
<dbReference type="SUPFAM" id="SSF52540">
    <property type="entry name" value="P-loop containing nucleoside triphosphate hydrolases"/>
    <property type="match status" value="4"/>
</dbReference>
<dbReference type="SUPFAM" id="SSF141259">
    <property type="entry name" value="CarD-like"/>
    <property type="match status" value="1"/>
</dbReference>
<dbReference type="SMART" id="SM01058">
    <property type="entry name" value="CarD_TRCF"/>
    <property type="match status" value="1"/>
</dbReference>
<dbReference type="InterPro" id="IPR036101">
    <property type="entry name" value="CarD-like/TRCF_RID_sf"/>
</dbReference>
<dbReference type="Pfam" id="PF21132">
    <property type="entry name" value="MFD_D3"/>
    <property type="match status" value="1"/>
</dbReference>
<dbReference type="Gene3D" id="2.40.10.170">
    <property type="match status" value="1"/>
</dbReference>
<feature type="domain" description="Helicase C-terminal" evidence="11">
    <location>
        <begin position="799"/>
        <end position="953"/>
    </location>
</feature>
<comment type="similarity">
    <text evidence="9">In the N-terminal section; belongs to the UvrB family.</text>
</comment>
<keyword evidence="3 9" id="KW-0227">DNA damage</keyword>
<dbReference type="Proteomes" id="UP001562065">
    <property type="component" value="Unassembled WGS sequence"/>
</dbReference>
<name>A0ABV4AG15_9GAMM</name>
<comment type="function">
    <text evidence="9">Couples transcription and DNA repair by recognizing RNA polymerase (RNAP) stalled at DNA lesions. Mediates ATP-dependent release of RNAP and its truncated transcript from the DNA, and recruitment of nucleotide excision repair machinery to the damaged site.</text>
</comment>
<evidence type="ECO:0000256" key="3">
    <source>
        <dbReference type="ARBA" id="ARBA00022763"/>
    </source>
</evidence>
<dbReference type="HAMAP" id="MF_00969">
    <property type="entry name" value="TRCF"/>
    <property type="match status" value="1"/>
</dbReference>
<protein>
    <recommendedName>
        <fullName evidence="9">Transcription-repair-coupling factor</fullName>
        <shortName evidence="9">TRCF</shortName>
        <ecNumber evidence="9">3.6.4.-</ecNumber>
    </recommendedName>
</protein>
<keyword evidence="5" id="KW-0347">Helicase</keyword>
<dbReference type="Pfam" id="PF03461">
    <property type="entry name" value="TRCF"/>
    <property type="match status" value="1"/>
</dbReference>
<comment type="subcellular location">
    <subcellularLocation>
        <location evidence="9">Cytoplasm</location>
    </subcellularLocation>
</comment>
<dbReference type="Pfam" id="PF02559">
    <property type="entry name" value="CarD_TRCF_RID"/>
    <property type="match status" value="1"/>
</dbReference>
<dbReference type="InterPro" id="IPR011545">
    <property type="entry name" value="DEAD/DEAH_box_helicase_dom"/>
</dbReference>
<organism evidence="12 13">
    <name type="scientific">Isoalcanivorax beigongshangi</name>
    <dbReference type="NCBI Taxonomy" id="3238810"/>
    <lineage>
        <taxon>Bacteria</taxon>
        <taxon>Pseudomonadati</taxon>
        <taxon>Pseudomonadota</taxon>
        <taxon>Gammaproteobacteria</taxon>
        <taxon>Oceanospirillales</taxon>
        <taxon>Alcanivoracaceae</taxon>
        <taxon>Isoalcanivorax</taxon>
    </lineage>
</organism>
<comment type="similarity">
    <text evidence="9">In the C-terminal section; belongs to the helicase family. RecG subfamily.</text>
</comment>
<dbReference type="Gene3D" id="3.30.2060.10">
    <property type="entry name" value="Penicillin-binding protein 1b domain"/>
    <property type="match status" value="1"/>
</dbReference>
<evidence type="ECO:0000313" key="12">
    <source>
        <dbReference type="EMBL" id="MEY1661775.1"/>
    </source>
</evidence>
<gene>
    <name evidence="9 12" type="primary">mfd</name>
    <name evidence="12" type="ORF">AB5I84_06395</name>
</gene>
<dbReference type="PROSITE" id="PS51192">
    <property type="entry name" value="HELICASE_ATP_BIND_1"/>
    <property type="match status" value="1"/>
</dbReference>
<dbReference type="InterPro" id="IPR004576">
    <property type="entry name" value="Mfd"/>
</dbReference>
<dbReference type="InterPro" id="IPR005118">
    <property type="entry name" value="TRCF_C"/>
</dbReference>
<reference evidence="12 13" key="1">
    <citation type="submission" date="2024-07" db="EMBL/GenBank/DDBJ databases">
        <authorList>
            <person name="Ren Q."/>
        </authorList>
    </citation>
    <scope>NUCLEOTIDE SEQUENCE [LARGE SCALE GENOMIC DNA]</scope>
    <source>
        <strain evidence="12 13">REN37</strain>
    </source>
</reference>
<dbReference type="InterPro" id="IPR041471">
    <property type="entry name" value="UvrB_inter"/>
</dbReference>
<evidence type="ECO:0000256" key="7">
    <source>
        <dbReference type="ARBA" id="ARBA00023125"/>
    </source>
</evidence>
<dbReference type="InterPro" id="IPR014001">
    <property type="entry name" value="Helicase_ATP-bd"/>
</dbReference>
<dbReference type="Pfam" id="PF17757">
    <property type="entry name" value="UvrB_inter"/>
    <property type="match status" value="1"/>
</dbReference>
<evidence type="ECO:0000256" key="6">
    <source>
        <dbReference type="ARBA" id="ARBA00022840"/>
    </source>
</evidence>
<dbReference type="PANTHER" id="PTHR47964">
    <property type="entry name" value="ATP-DEPENDENT DNA HELICASE HOMOLOG RECG, CHLOROPLASTIC"/>
    <property type="match status" value="1"/>
</dbReference>
<dbReference type="GO" id="GO:0016787">
    <property type="term" value="F:hydrolase activity"/>
    <property type="evidence" value="ECO:0007669"/>
    <property type="project" value="UniProtKB-KW"/>
</dbReference>
<dbReference type="InterPro" id="IPR037235">
    <property type="entry name" value="TRCF-like_C_D7"/>
</dbReference>
<evidence type="ECO:0000256" key="1">
    <source>
        <dbReference type="ARBA" id="ARBA00022490"/>
    </source>
</evidence>
<dbReference type="EMBL" id="JBGCUO010000001">
    <property type="protein sequence ID" value="MEY1661775.1"/>
    <property type="molecule type" value="Genomic_DNA"/>
</dbReference>
<dbReference type="Gene3D" id="3.40.50.11140">
    <property type="match status" value="1"/>
</dbReference>
<dbReference type="PROSITE" id="PS51194">
    <property type="entry name" value="HELICASE_CTER"/>
    <property type="match status" value="1"/>
</dbReference>
<keyword evidence="8 9" id="KW-0234">DNA repair</keyword>
<evidence type="ECO:0000256" key="4">
    <source>
        <dbReference type="ARBA" id="ARBA00022801"/>
    </source>
</evidence>
<evidence type="ECO:0000256" key="5">
    <source>
        <dbReference type="ARBA" id="ARBA00022806"/>
    </source>
</evidence>
<accession>A0ABV4AG15</accession>
<feature type="domain" description="Helicase ATP-binding" evidence="10">
    <location>
        <begin position="617"/>
        <end position="778"/>
    </location>
</feature>
<dbReference type="InterPro" id="IPR048635">
    <property type="entry name" value="MFD_D3"/>
</dbReference>
<comment type="caution">
    <text evidence="12">The sequence shown here is derived from an EMBL/GenBank/DDBJ whole genome shotgun (WGS) entry which is preliminary data.</text>
</comment>
<keyword evidence="7 9" id="KW-0238">DNA-binding</keyword>
<evidence type="ECO:0000256" key="9">
    <source>
        <dbReference type="HAMAP-Rule" id="MF_00969"/>
    </source>
</evidence>
<dbReference type="SMART" id="SM00982">
    <property type="entry name" value="TRCF"/>
    <property type="match status" value="1"/>
</dbReference>
<sequence length="1145" mass="128692">MTLLPASPLFPTGPDHYRLWCGLDTGALAPVLAELARQQQGLLLVVTRSSAEARQLAHSVAFYLPDTEQVPVLNFPGWETLPYDLFSPHQDIISERIDVLHRLPTTRSGLLITPVSTLMQRLAPRAHLAASHFALKPGQRFDMELTRQQLVASGYRQRDNVYEHGEFAVRGAIMDIYPMGAEQPLRIELFDDEIESLRLFDAESQRSTTTLEQVNLLPAAEFPLSEAGIRHFKQAFRDRFDVDHRQCSLYQDVSDGIASPGLEYYLPLFFDDTASLFDYLPEVVRAVQLPGCADAATQYWQEIQARHEDRRHDIRRPILAPTELFLPVEQLNQQLRTLPLARLNGSEGVDFGFRALPPLAAGRDNNPFAALKQQVGLEQPAPRVLVCAETPGRREALLELMQKQGIQPRLVADWDAFQQDDADWNLTVGELDLGFWSPANGWLVVAESQLYGERIMQRRLRRSGQETSAEQAFRSLGELTPGTPVVHIDHGVGRYQGLTHMKVDGQQHEFLLLEYAGGDKIYLPVSSLHLISRYGGSDPEHAPLTRLGSDQWAKARQKAAEKITDVAAELLNTYARREARVGRAFTLPAEDYARFADGFNFEETPDQAAAIAAVLRDLQADRPMDRLVCGDVGFGKTEVAMRAAFVAAQNNTQVAVLVPTTLLAQQHHESFCDRFADWPVTIEVLSRFRSQKEKTAVLERLREGKVDIVVGTHQLLQESVQFRDLGLVIVDEEHRFGVKHKERLKEMRAEADILTLTATPIPRTLNMAMSGMRDISIIATPPEKRLSVKTFVQQKDPALIKEAVLRELLRGGQVYYLHNDIERMARTAEELQALVPDARIGIAHGQMRERDLEQVMSEFYHRRFNVLLCTTIIETGIDVPSANTILIERADKFGLAQLHQLRGRVGRSHHQAYAFLMTPSPKTLTKDAVKRLEAIEQASELGAGFTLASHDLEIRGAGELLGEEQHGHIETIGFTLYMEMLEQAVDALKRGEQPDTQKPLSGGPEINLRVPALIPDDYLPDVFSRLTLYKRIASCKSSDGLDELKVEMIDRFGLLPPQVKNLFRLTALRQQAERLGIARIDAGAESGRIEFAERTQVDPLKLVRLVQTFSGRYKLQGGNMLRFEVVSEEVEKRFEEVEKLLASLA</sequence>
<evidence type="ECO:0000256" key="8">
    <source>
        <dbReference type="ARBA" id="ARBA00023204"/>
    </source>
</evidence>
<dbReference type="SMART" id="SM00487">
    <property type="entry name" value="DEXDc"/>
    <property type="match status" value="1"/>
</dbReference>
<evidence type="ECO:0000259" key="10">
    <source>
        <dbReference type="PROSITE" id="PS51192"/>
    </source>
</evidence>
<dbReference type="Gene3D" id="3.40.50.11180">
    <property type="match status" value="1"/>
</dbReference>
<keyword evidence="13" id="KW-1185">Reference proteome</keyword>
<dbReference type="InterPro" id="IPR001650">
    <property type="entry name" value="Helicase_C-like"/>
</dbReference>
<dbReference type="InterPro" id="IPR027417">
    <property type="entry name" value="P-loop_NTPase"/>
</dbReference>
<evidence type="ECO:0000259" key="11">
    <source>
        <dbReference type="PROSITE" id="PS51194"/>
    </source>
</evidence>